<dbReference type="EMBL" id="JBHSQW010000035">
    <property type="protein sequence ID" value="MFC5996121.1"/>
    <property type="molecule type" value="Genomic_DNA"/>
</dbReference>
<evidence type="ECO:0000256" key="3">
    <source>
        <dbReference type="ARBA" id="ARBA00022759"/>
    </source>
</evidence>
<evidence type="ECO:0000256" key="1">
    <source>
        <dbReference type="ARBA" id="ARBA00022694"/>
    </source>
</evidence>
<dbReference type="NCBIfam" id="TIGR00188">
    <property type="entry name" value="rnpA"/>
    <property type="match status" value="1"/>
</dbReference>
<feature type="region of interest" description="Disordered" evidence="8">
    <location>
        <begin position="1"/>
        <end position="23"/>
    </location>
</feature>
<dbReference type="RefSeq" id="WP_379586604.1">
    <property type="nucleotide sequence ID" value="NZ_JBHSQW010000035.1"/>
</dbReference>
<dbReference type="GO" id="GO:0004526">
    <property type="term" value="F:ribonuclease P activity"/>
    <property type="evidence" value="ECO:0007669"/>
    <property type="project" value="UniProtKB-EC"/>
</dbReference>
<evidence type="ECO:0000256" key="4">
    <source>
        <dbReference type="ARBA" id="ARBA00022801"/>
    </source>
</evidence>
<evidence type="ECO:0000256" key="2">
    <source>
        <dbReference type="ARBA" id="ARBA00022722"/>
    </source>
</evidence>
<comment type="function">
    <text evidence="6">RNaseP catalyzes the removal of the 5'-leader sequence from pre-tRNA to produce the mature 5'-terminus. It can also cleave other RNA substrates such as 4.5S RNA. The protein component plays an auxiliary but essential role in vivo by binding to the 5'-leader sequence and broadening the substrate specificity of the ribozyme.</text>
</comment>
<name>A0ABW1J5R6_9PSEU</name>
<dbReference type="PANTHER" id="PTHR33992:SF1">
    <property type="entry name" value="RIBONUCLEASE P PROTEIN COMPONENT"/>
    <property type="match status" value="1"/>
</dbReference>
<dbReference type="EC" id="3.1.26.5" evidence="6 7"/>
<dbReference type="PANTHER" id="PTHR33992">
    <property type="entry name" value="RIBONUCLEASE P PROTEIN COMPONENT"/>
    <property type="match status" value="1"/>
</dbReference>
<comment type="catalytic activity">
    <reaction evidence="6">
        <text>Endonucleolytic cleavage of RNA, removing 5'-extranucleotides from tRNA precursor.</text>
        <dbReference type="EC" id="3.1.26.5"/>
    </reaction>
</comment>
<dbReference type="InterPro" id="IPR020568">
    <property type="entry name" value="Ribosomal_Su5_D2-typ_SF"/>
</dbReference>
<comment type="similarity">
    <text evidence="6">Belongs to the RnpA family.</text>
</comment>
<keyword evidence="2 6" id="KW-0540">Nuclease</keyword>
<comment type="caution">
    <text evidence="9">The sequence shown here is derived from an EMBL/GenBank/DDBJ whole genome shotgun (WGS) entry which is preliminary data.</text>
</comment>
<keyword evidence="3 6" id="KW-0255">Endonuclease</keyword>
<dbReference type="HAMAP" id="MF_00227">
    <property type="entry name" value="RNase_P"/>
    <property type="match status" value="1"/>
</dbReference>
<sequence length="119" mass="13040">MLPARARLTRRDEFTSTMRRGRRAGRPRLVVHLDVTGSDPPRAGFVVSRAVGNAVTRHRVTRRLRHLVMSRLGALPPGARLVVRALPPAAHSCAAELGEDLDSALRLALRRLQSAGSPR</sequence>
<keyword evidence="1 6" id="KW-0819">tRNA processing</keyword>
<dbReference type="SUPFAM" id="SSF54211">
    <property type="entry name" value="Ribosomal protein S5 domain 2-like"/>
    <property type="match status" value="1"/>
</dbReference>
<evidence type="ECO:0000256" key="5">
    <source>
        <dbReference type="ARBA" id="ARBA00022884"/>
    </source>
</evidence>
<evidence type="ECO:0000313" key="9">
    <source>
        <dbReference type="EMBL" id="MFC5996121.1"/>
    </source>
</evidence>
<proteinExistence type="inferred from homology"/>
<keyword evidence="4 6" id="KW-0378">Hydrolase</keyword>
<comment type="subunit">
    <text evidence="6">Consists of a catalytic RNA component (M1 or rnpB) and a protein subunit.</text>
</comment>
<evidence type="ECO:0000313" key="10">
    <source>
        <dbReference type="Proteomes" id="UP001596302"/>
    </source>
</evidence>
<dbReference type="Gene3D" id="3.30.230.10">
    <property type="match status" value="1"/>
</dbReference>
<gene>
    <name evidence="6 9" type="primary">rnpA</name>
    <name evidence="9" type="ORF">ACFQE5_18095</name>
</gene>
<dbReference type="Pfam" id="PF00825">
    <property type="entry name" value="Ribonuclease_P"/>
    <property type="match status" value="1"/>
</dbReference>
<keyword evidence="10" id="KW-1185">Reference proteome</keyword>
<accession>A0ABW1J5R6</accession>
<reference evidence="10" key="1">
    <citation type="journal article" date="2019" name="Int. J. Syst. Evol. Microbiol.">
        <title>The Global Catalogue of Microorganisms (GCM) 10K type strain sequencing project: providing services to taxonomists for standard genome sequencing and annotation.</title>
        <authorList>
            <consortium name="The Broad Institute Genomics Platform"/>
            <consortium name="The Broad Institute Genome Sequencing Center for Infectious Disease"/>
            <person name="Wu L."/>
            <person name="Ma J."/>
        </authorList>
    </citation>
    <scope>NUCLEOTIDE SEQUENCE [LARGE SCALE GENOMIC DNA]</scope>
    <source>
        <strain evidence="10">CCM 8391</strain>
    </source>
</reference>
<dbReference type="InterPro" id="IPR000100">
    <property type="entry name" value="RNase_P"/>
</dbReference>
<dbReference type="InterPro" id="IPR014721">
    <property type="entry name" value="Ribsml_uS5_D2-typ_fold_subgr"/>
</dbReference>
<organism evidence="9 10">
    <name type="scientific">Pseudonocardia hispaniensis</name>
    <dbReference type="NCBI Taxonomy" id="904933"/>
    <lineage>
        <taxon>Bacteria</taxon>
        <taxon>Bacillati</taxon>
        <taxon>Actinomycetota</taxon>
        <taxon>Actinomycetes</taxon>
        <taxon>Pseudonocardiales</taxon>
        <taxon>Pseudonocardiaceae</taxon>
        <taxon>Pseudonocardia</taxon>
    </lineage>
</organism>
<protein>
    <recommendedName>
        <fullName evidence="6 7">Ribonuclease P protein component</fullName>
        <shortName evidence="6">RNase P protein</shortName>
        <shortName evidence="6">RNaseP protein</shortName>
        <ecNumber evidence="6 7">3.1.26.5</ecNumber>
    </recommendedName>
    <alternativeName>
        <fullName evidence="6">Protein C5</fullName>
    </alternativeName>
</protein>
<keyword evidence="5 6" id="KW-0694">RNA-binding</keyword>
<evidence type="ECO:0000256" key="6">
    <source>
        <dbReference type="HAMAP-Rule" id="MF_00227"/>
    </source>
</evidence>
<evidence type="ECO:0000256" key="8">
    <source>
        <dbReference type="SAM" id="MobiDB-lite"/>
    </source>
</evidence>
<evidence type="ECO:0000256" key="7">
    <source>
        <dbReference type="NCBIfam" id="TIGR00188"/>
    </source>
</evidence>
<dbReference type="Proteomes" id="UP001596302">
    <property type="component" value="Unassembled WGS sequence"/>
</dbReference>